<dbReference type="InterPro" id="IPR023042">
    <property type="entry name" value="Peptidase_M17_leu_NH2_pept"/>
</dbReference>
<comment type="similarity">
    <text evidence="2">Belongs to the peptidase M17 family.</text>
</comment>
<dbReference type="Proteomes" id="UP000282876">
    <property type="component" value="Unassembled WGS sequence"/>
</dbReference>
<sequence length="475" mass="52981">MLDYNSRKLRTTNIKGLLTLFLKKENEYELLNELPDDQKNKIKELLVSTQASEKDSRMVYLDKNDEYQFICVVGIKDHDIFSIRKAGATAYKLFDSLKVAEMVLPVNYHVKWLVEGALLSSFEYDYLKKEKKEFIKISAQKECKDFDEGYKIAKTQNFARFLGETPANHMTPTMFCEYVKSFLEGKNVKINEYGKEFAEEKKMGLFLSVAQGSKEPLKFLHLSYKGKSDENVDIALVGKGVTFDSGGISLKPSSKMEDMKLDMMGAASVCSVMSLIADQKLKINVDCFVPLTENLPSGSATKPGDVFYSMSGVSVEIENTDAEGRLILADAITYAQTFKPTYLIDVATLTGAIVIALGSVYTGLFSNDDNLSELILRSGQETGDLCWRMPLDERFKTALDSIDSDMKNCGDRKGSSSVAASFLNVFIENKTKWAHLDIAGSMNGSYFSELYGKGASGIPVNLLYDVVKKISEKND</sequence>
<dbReference type="EC" id="3.4.11.1" evidence="3"/>
<keyword evidence="5" id="KW-0645">Protease</keyword>
<feature type="domain" description="Cytosol aminopeptidase" evidence="7">
    <location>
        <begin position="319"/>
        <end position="326"/>
    </location>
</feature>
<dbReference type="GO" id="GO:0030145">
    <property type="term" value="F:manganese ion binding"/>
    <property type="evidence" value="ECO:0007669"/>
    <property type="project" value="InterPro"/>
</dbReference>
<dbReference type="Gene3D" id="3.40.630.10">
    <property type="entry name" value="Zn peptidases"/>
    <property type="match status" value="1"/>
</dbReference>
<evidence type="ECO:0000313" key="8">
    <source>
        <dbReference type="EMBL" id="RVD90651.1"/>
    </source>
</evidence>
<gene>
    <name evidence="8" type="ORF">TUBRATIS_29150</name>
</gene>
<evidence type="ECO:0000256" key="2">
    <source>
        <dbReference type="ARBA" id="ARBA00009528"/>
    </source>
</evidence>
<name>A0A437AHL0_9MICR</name>
<dbReference type="HAMAP" id="MF_00181">
    <property type="entry name" value="Cytosol_peptidase_M17"/>
    <property type="match status" value="1"/>
</dbReference>
<evidence type="ECO:0000256" key="1">
    <source>
        <dbReference type="ARBA" id="ARBA00000135"/>
    </source>
</evidence>
<proteinExistence type="inferred from homology"/>
<keyword evidence="6" id="KW-0378">Hydrolase</keyword>
<keyword evidence="4 8" id="KW-0031">Aminopeptidase</keyword>
<evidence type="ECO:0000256" key="5">
    <source>
        <dbReference type="ARBA" id="ARBA00022670"/>
    </source>
</evidence>
<evidence type="ECO:0000313" key="9">
    <source>
        <dbReference type="Proteomes" id="UP000282876"/>
    </source>
</evidence>
<accession>A0A437AHL0</accession>
<dbReference type="PRINTS" id="PR00481">
    <property type="entry name" value="LAMNOPPTDASE"/>
</dbReference>
<evidence type="ECO:0000256" key="3">
    <source>
        <dbReference type="ARBA" id="ARBA00012565"/>
    </source>
</evidence>
<dbReference type="InterPro" id="IPR043472">
    <property type="entry name" value="Macro_dom-like"/>
</dbReference>
<dbReference type="PANTHER" id="PTHR11963:SF23">
    <property type="entry name" value="CYTOSOL AMINOPEPTIDASE"/>
    <property type="match status" value="1"/>
</dbReference>
<dbReference type="CDD" id="cd00433">
    <property type="entry name" value="Peptidase_M17"/>
    <property type="match status" value="1"/>
</dbReference>
<evidence type="ECO:0000259" key="7">
    <source>
        <dbReference type="PROSITE" id="PS00631"/>
    </source>
</evidence>
<keyword evidence="9" id="KW-1185">Reference proteome</keyword>
<dbReference type="SUPFAM" id="SSF53187">
    <property type="entry name" value="Zn-dependent exopeptidases"/>
    <property type="match status" value="1"/>
</dbReference>
<dbReference type="PROSITE" id="PS00631">
    <property type="entry name" value="CYTOSOL_AP"/>
    <property type="match status" value="1"/>
</dbReference>
<protein>
    <recommendedName>
        <fullName evidence="3">leucyl aminopeptidase</fullName>
        <ecNumber evidence="3">3.4.11.1</ecNumber>
    </recommendedName>
</protein>
<evidence type="ECO:0000256" key="6">
    <source>
        <dbReference type="ARBA" id="ARBA00022801"/>
    </source>
</evidence>
<dbReference type="EMBL" id="RCSS01000816">
    <property type="protein sequence ID" value="RVD90651.1"/>
    <property type="molecule type" value="Genomic_DNA"/>
</dbReference>
<dbReference type="GO" id="GO:0006508">
    <property type="term" value="P:proteolysis"/>
    <property type="evidence" value="ECO:0007669"/>
    <property type="project" value="UniProtKB-KW"/>
</dbReference>
<dbReference type="GO" id="GO:0070006">
    <property type="term" value="F:metalloaminopeptidase activity"/>
    <property type="evidence" value="ECO:0007669"/>
    <property type="project" value="InterPro"/>
</dbReference>
<organism evidence="8 9">
    <name type="scientific">Tubulinosema ratisbonensis</name>
    <dbReference type="NCBI Taxonomy" id="291195"/>
    <lineage>
        <taxon>Eukaryota</taxon>
        <taxon>Fungi</taxon>
        <taxon>Fungi incertae sedis</taxon>
        <taxon>Microsporidia</taxon>
        <taxon>Tubulinosematoidea</taxon>
        <taxon>Tubulinosematidae</taxon>
        <taxon>Tubulinosema</taxon>
    </lineage>
</organism>
<dbReference type="SUPFAM" id="SSF52949">
    <property type="entry name" value="Macro domain-like"/>
    <property type="match status" value="1"/>
</dbReference>
<reference evidence="8 9" key="1">
    <citation type="submission" date="2018-10" db="EMBL/GenBank/DDBJ databases">
        <title>Draft genome sequence of the microsporidian Tubulinosema ratisbonensis.</title>
        <authorList>
            <person name="Polonais V."/>
            <person name="Peyretaillade E."/>
            <person name="Niehus S."/>
            <person name="Wawrzyniak I."/>
            <person name="Franchet A."/>
            <person name="Gaspin C."/>
            <person name="Reichstadt M."/>
            <person name="Belser C."/>
            <person name="Labadie K."/>
            <person name="Delbac F."/>
            <person name="Ferrandon D."/>
        </authorList>
    </citation>
    <scope>NUCLEOTIDE SEQUENCE [LARGE SCALE GENOMIC DNA]</scope>
    <source>
        <strain evidence="8 9">Franzen</strain>
    </source>
</reference>
<dbReference type="GO" id="GO:0005737">
    <property type="term" value="C:cytoplasm"/>
    <property type="evidence" value="ECO:0007669"/>
    <property type="project" value="InterPro"/>
</dbReference>
<dbReference type="Pfam" id="PF00883">
    <property type="entry name" value="Peptidase_M17"/>
    <property type="match status" value="1"/>
</dbReference>
<dbReference type="Gene3D" id="3.40.220.10">
    <property type="entry name" value="Leucine Aminopeptidase, subunit E, domain 1"/>
    <property type="match status" value="1"/>
</dbReference>
<evidence type="ECO:0000256" key="4">
    <source>
        <dbReference type="ARBA" id="ARBA00022438"/>
    </source>
</evidence>
<dbReference type="InterPro" id="IPR000819">
    <property type="entry name" value="Peptidase_M17_C"/>
</dbReference>
<dbReference type="OrthoDB" id="412814at2759"/>
<comment type="caution">
    <text evidence="8">The sequence shown here is derived from an EMBL/GenBank/DDBJ whole genome shotgun (WGS) entry which is preliminary data.</text>
</comment>
<dbReference type="InterPro" id="IPR011356">
    <property type="entry name" value="Leucine_aapep/pepB"/>
</dbReference>
<dbReference type="STRING" id="291195.A0A437AHL0"/>
<comment type="catalytic activity">
    <reaction evidence="1">
        <text>Release of an N-terminal amino acid, Xaa-|-Yaa-, in which Xaa is preferably Leu, but may be other amino acids including Pro although not Arg or Lys, and Yaa may be Pro. Amino acid amides and methyl esters are also readily hydrolyzed, but rates on arylamides are exceedingly low.</text>
        <dbReference type="EC" id="3.4.11.1"/>
    </reaction>
</comment>
<dbReference type="AlphaFoldDB" id="A0A437AHL0"/>
<dbReference type="VEuPathDB" id="MicrosporidiaDB:TUBRATIS_29150"/>
<dbReference type="PANTHER" id="PTHR11963">
    <property type="entry name" value="LEUCINE AMINOPEPTIDASE-RELATED"/>
    <property type="match status" value="1"/>
</dbReference>